<comment type="caution">
    <text evidence="1">The sequence shown here is derived from an EMBL/GenBank/DDBJ whole genome shotgun (WGS) entry which is preliminary data.</text>
</comment>
<accession>A0ABP7Y4Q8</accession>
<name>A0ABP7Y4Q8_9ACTN</name>
<sequence length="68" mass="7344">MAVGWEAAERGDGSPFLQGRLWWLSHDFSDPVVADVSESGNHPGDAARIRRPEPCNGIVRKLQTAAGT</sequence>
<protein>
    <submittedName>
        <fullName evidence="1">Uncharacterized protein</fullName>
    </submittedName>
</protein>
<evidence type="ECO:0000313" key="2">
    <source>
        <dbReference type="Proteomes" id="UP001500266"/>
    </source>
</evidence>
<keyword evidence="2" id="KW-1185">Reference proteome</keyword>
<organism evidence="1 2">
    <name type="scientific">Actinomadura keratinilytica</name>
    <dbReference type="NCBI Taxonomy" id="547461"/>
    <lineage>
        <taxon>Bacteria</taxon>
        <taxon>Bacillati</taxon>
        <taxon>Actinomycetota</taxon>
        <taxon>Actinomycetes</taxon>
        <taxon>Streptosporangiales</taxon>
        <taxon>Thermomonosporaceae</taxon>
        <taxon>Actinomadura</taxon>
    </lineage>
</organism>
<reference evidence="2" key="1">
    <citation type="journal article" date="2019" name="Int. J. Syst. Evol. Microbiol.">
        <title>The Global Catalogue of Microorganisms (GCM) 10K type strain sequencing project: providing services to taxonomists for standard genome sequencing and annotation.</title>
        <authorList>
            <consortium name="The Broad Institute Genomics Platform"/>
            <consortium name="The Broad Institute Genome Sequencing Center for Infectious Disease"/>
            <person name="Wu L."/>
            <person name="Ma J."/>
        </authorList>
    </citation>
    <scope>NUCLEOTIDE SEQUENCE [LARGE SCALE GENOMIC DNA]</scope>
    <source>
        <strain evidence="2">JCM 17316</strain>
    </source>
</reference>
<dbReference type="EMBL" id="BAABDO010000007">
    <property type="protein sequence ID" value="GAA4130442.1"/>
    <property type="molecule type" value="Genomic_DNA"/>
</dbReference>
<evidence type="ECO:0000313" key="1">
    <source>
        <dbReference type="EMBL" id="GAA4130442.1"/>
    </source>
</evidence>
<proteinExistence type="predicted"/>
<gene>
    <name evidence="1" type="ORF">GCM10022416_08070</name>
</gene>
<dbReference type="Proteomes" id="UP001500266">
    <property type="component" value="Unassembled WGS sequence"/>
</dbReference>